<dbReference type="NCBIfam" id="TIGR00530">
    <property type="entry name" value="AGP_acyltrn"/>
    <property type="match status" value="1"/>
</dbReference>
<dbReference type="InterPro" id="IPR002123">
    <property type="entry name" value="Plipid/glycerol_acylTrfase"/>
</dbReference>
<evidence type="ECO:0000313" key="10">
    <source>
        <dbReference type="EMBL" id="ADO81940.1"/>
    </source>
</evidence>
<comment type="domain">
    <text evidence="7">The HXXXXD motif is essential for acyltransferase activity and may constitute the binding site for the phosphate moiety of the glycerol-3-phosphate.</text>
</comment>
<keyword evidence="11" id="KW-1185">Reference proteome</keyword>
<dbReference type="KEGG" id="ipo:Ilyop_0151"/>
<keyword evidence="4 7" id="KW-0808">Transferase</keyword>
<proteinExistence type="inferred from homology"/>
<dbReference type="GO" id="GO:0016020">
    <property type="term" value="C:membrane"/>
    <property type="evidence" value="ECO:0007669"/>
    <property type="project" value="InterPro"/>
</dbReference>
<feature type="transmembrane region" description="Helical" evidence="8">
    <location>
        <begin position="6"/>
        <end position="30"/>
    </location>
</feature>
<dbReference type="Proteomes" id="UP000006875">
    <property type="component" value="Chromosome"/>
</dbReference>
<evidence type="ECO:0000256" key="1">
    <source>
        <dbReference type="ARBA" id="ARBA00005189"/>
    </source>
</evidence>
<comment type="catalytic activity">
    <reaction evidence="7">
        <text>a 1-acyl-sn-glycero-3-phosphate + an acyl-CoA = a 1,2-diacyl-sn-glycero-3-phosphate + CoA</text>
        <dbReference type="Rhea" id="RHEA:19709"/>
        <dbReference type="ChEBI" id="CHEBI:57287"/>
        <dbReference type="ChEBI" id="CHEBI:57970"/>
        <dbReference type="ChEBI" id="CHEBI:58342"/>
        <dbReference type="ChEBI" id="CHEBI:58608"/>
        <dbReference type="EC" id="2.3.1.51"/>
    </reaction>
</comment>
<dbReference type="RefSeq" id="WP_013386611.1">
    <property type="nucleotide sequence ID" value="NC_014632.1"/>
</dbReference>
<dbReference type="SMART" id="SM00563">
    <property type="entry name" value="PlsC"/>
    <property type="match status" value="1"/>
</dbReference>
<dbReference type="AlphaFoldDB" id="E3H744"/>
<dbReference type="HOGENOM" id="CLU_027938_6_1_0"/>
<keyword evidence="6 7" id="KW-0012">Acyltransferase</keyword>
<dbReference type="OrthoDB" id="9803035at2"/>
<evidence type="ECO:0000256" key="3">
    <source>
        <dbReference type="ARBA" id="ARBA00022516"/>
    </source>
</evidence>
<dbReference type="GO" id="GO:0006654">
    <property type="term" value="P:phosphatidic acid biosynthetic process"/>
    <property type="evidence" value="ECO:0007669"/>
    <property type="project" value="TreeGrafter"/>
</dbReference>
<keyword evidence="5 7" id="KW-0443">Lipid metabolism</keyword>
<evidence type="ECO:0000256" key="8">
    <source>
        <dbReference type="SAM" id="Phobius"/>
    </source>
</evidence>
<dbReference type="PANTHER" id="PTHR10434">
    <property type="entry name" value="1-ACYL-SN-GLYCEROL-3-PHOSPHATE ACYLTRANSFERASE"/>
    <property type="match status" value="1"/>
</dbReference>
<dbReference type="EMBL" id="CP002281">
    <property type="protein sequence ID" value="ADO81940.1"/>
    <property type="molecule type" value="Genomic_DNA"/>
</dbReference>
<organism evidence="10 11">
    <name type="scientific">Ilyobacter polytropus (strain ATCC 51220 / DSM 2926 / LMG 16218 / CuHBu1)</name>
    <dbReference type="NCBI Taxonomy" id="572544"/>
    <lineage>
        <taxon>Bacteria</taxon>
        <taxon>Fusobacteriati</taxon>
        <taxon>Fusobacteriota</taxon>
        <taxon>Fusobacteriia</taxon>
        <taxon>Fusobacteriales</taxon>
        <taxon>Fusobacteriaceae</taxon>
        <taxon>Ilyobacter</taxon>
    </lineage>
</organism>
<dbReference type="eggNOG" id="COG0204">
    <property type="taxonomic scope" value="Bacteria"/>
</dbReference>
<accession>E3H744</accession>
<dbReference type="EC" id="2.3.1.51" evidence="7"/>
<dbReference type="SUPFAM" id="SSF69593">
    <property type="entry name" value="Glycerol-3-phosphate (1)-acyltransferase"/>
    <property type="match status" value="1"/>
</dbReference>
<dbReference type="GO" id="GO:0003841">
    <property type="term" value="F:1-acylglycerol-3-phosphate O-acyltransferase activity"/>
    <property type="evidence" value="ECO:0007669"/>
    <property type="project" value="UniProtKB-UniRule"/>
</dbReference>
<comment type="pathway">
    <text evidence="1">Lipid metabolism.</text>
</comment>
<keyword evidence="7" id="KW-0594">Phospholipid biosynthesis</keyword>
<sequence>MLGLVLALVSGLSFFIYMTLFYLPIIVFSGEEKSARLARREFKKFGTWVLGSIGAKLEVIYEDKEAIENLKADDGIVVVGNHQSNMDIPVLLAGFPFVVGYVAKKEMEKWPFFGVWMKKSHCVFLDRSNPREGIKSIKKAVEIIKAGYPIAIFPEGERSQTGEIGEFKKGSFRLATETKGIIVPVTIKGTYEIQKRGSVKTKMGKNVKLIISKPIYVKDMETAEIKKLDKIVRDIVVENFEKF</sequence>
<evidence type="ECO:0000256" key="7">
    <source>
        <dbReference type="RuleBase" id="RU361267"/>
    </source>
</evidence>
<evidence type="ECO:0000256" key="4">
    <source>
        <dbReference type="ARBA" id="ARBA00022679"/>
    </source>
</evidence>
<gene>
    <name evidence="10" type="ordered locus">Ilyop_0151</name>
</gene>
<dbReference type="Pfam" id="PF01553">
    <property type="entry name" value="Acyltransferase"/>
    <property type="match status" value="1"/>
</dbReference>
<dbReference type="CDD" id="cd07989">
    <property type="entry name" value="LPLAT_AGPAT-like"/>
    <property type="match status" value="1"/>
</dbReference>
<dbReference type="STRING" id="572544.Ilyop_0151"/>
<dbReference type="InterPro" id="IPR004552">
    <property type="entry name" value="AGP_acyltrans"/>
</dbReference>
<evidence type="ECO:0000256" key="6">
    <source>
        <dbReference type="ARBA" id="ARBA00023315"/>
    </source>
</evidence>
<protein>
    <recommendedName>
        <fullName evidence="7">1-acyl-sn-glycerol-3-phosphate acyltransferase</fullName>
        <ecNumber evidence="7">2.3.1.51</ecNumber>
    </recommendedName>
</protein>
<evidence type="ECO:0000256" key="2">
    <source>
        <dbReference type="ARBA" id="ARBA00008655"/>
    </source>
</evidence>
<dbReference type="PANTHER" id="PTHR10434:SF64">
    <property type="entry name" value="1-ACYL-SN-GLYCEROL-3-PHOSPHATE ACYLTRANSFERASE-RELATED"/>
    <property type="match status" value="1"/>
</dbReference>
<evidence type="ECO:0000259" key="9">
    <source>
        <dbReference type="SMART" id="SM00563"/>
    </source>
</evidence>
<name>E3H744_ILYPC</name>
<reference evidence="10 11" key="1">
    <citation type="journal article" date="2010" name="Stand. Genomic Sci.">
        <title>Complete genome sequence of Ilyobacter polytropus type strain (CuHbu1).</title>
        <authorList>
            <person name="Sikorski J."/>
            <person name="Chertkov O."/>
            <person name="Lapidus A."/>
            <person name="Nolan M."/>
            <person name="Lucas S."/>
            <person name="Del Rio T.G."/>
            <person name="Tice H."/>
            <person name="Cheng J.F."/>
            <person name="Tapia R."/>
            <person name="Han C."/>
            <person name="Goodwin L."/>
            <person name="Pitluck S."/>
            <person name="Liolios K."/>
            <person name="Ivanova N."/>
            <person name="Mavromatis K."/>
            <person name="Mikhailova N."/>
            <person name="Pati A."/>
            <person name="Chen A."/>
            <person name="Palaniappan K."/>
            <person name="Land M."/>
            <person name="Hauser L."/>
            <person name="Chang Y.J."/>
            <person name="Jeffries C.D."/>
            <person name="Brambilla E."/>
            <person name="Yasawong M."/>
            <person name="Rohde M."/>
            <person name="Pukall R."/>
            <person name="Spring S."/>
            <person name="Goker M."/>
            <person name="Woyke T."/>
            <person name="Bristow J."/>
            <person name="Eisen J.A."/>
            <person name="Markowitz V."/>
            <person name="Hugenholtz P."/>
            <person name="Kyrpides N.C."/>
            <person name="Klenk H.P."/>
        </authorList>
    </citation>
    <scope>NUCLEOTIDE SEQUENCE [LARGE SCALE GENOMIC DNA]</scope>
    <source>
        <strain evidence="11">ATCC 51220 / DSM 2926 / LMG 16218 / CuHBu1</strain>
    </source>
</reference>
<evidence type="ECO:0000313" key="11">
    <source>
        <dbReference type="Proteomes" id="UP000006875"/>
    </source>
</evidence>
<feature type="domain" description="Phospholipid/glycerol acyltransferase" evidence="9">
    <location>
        <begin position="76"/>
        <end position="190"/>
    </location>
</feature>
<keyword evidence="3 7" id="KW-0444">Lipid biosynthesis</keyword>
<comment type="similarity">
    <text evidence="2 7">Belongs to the 1-acyl-sn-glycerol-3-phosphate acyltransferase family.</text>
</comment>
<keyword evidence="8" id="KW-0812">Transmembrane</keyword>
<keyword evidence="7" id="KW-1208">Phospholipid metabolism</keyword>
<keyword evidence="8" id="KW-0472">Membrane</keyword>
<keyword evidence="8" id="KW-1133">Transmembrane helix</keyword>
<evidence type="ECO:0000256" key="5">
    <source>
        <dbReference type="ARBA" id="ARBA00023098"/>
    </source>
</evidence>